<feature type="signal peptide" evidence="1">
    <location>
        <begin position="1"/>
        <end position="19"/>
    </location>
</feature>
<dbReference type="Pfam" id="PF00656">
    <property type="entry name" value="Peptidase_C14"/>
    <property type="match status" value="1"/>
</dbReference>
<reference evidence="3 4" key="1">
    <citation type="submission" date="2019-11" db="EMBL/GenBank/DDBJ databases">
        <title>Spirosoma endbachense sp. nov., isolated from a natural salt meadow.</title>
        <authorList>
            <person name="Rojas J."/>
            <person name="Ambika Manirajan B."/>
            <person name="Ratering S."/>
            <person name="Suarez C."/>
            <person name="Geissler-Plaum R."/>
            <person name="Schnell S."/>
        </authorList>
    </citation>
    <scope>NUCLEOTIDE SEQUENCE [LARGE SCALE GENOMIC DNA]</scope>
    <source>
        <strain evidence="3 4">I-24</strain>
    </source>
</reference>
<evidence type="ECO:0000259" key="2">
    <source>
        <dbReference type="Pfam" id="PF00656"/>
    </source>
</evidence>
<gene>
    <name evidence="3" type="ORF">GJR95_07680</name>
</gene>
<dbReference type="EMBL" id="CP045997">
    <property type="protein sequence ID" value="QHV94904.1"/>
    <property type="molecule type" value="Genomic_DNA"/>
</dbReference>
<dbReference type="KEGG" id="senf:GJR95_07680"/>
<dbReference type="AlphaFoldDB" id="A0A6P1VQL7"/>
<accession>A0A6P1VQL7</accession>
<feature type="domain" description="Peptidase C14 caspase" evidence="2">
    <location>
        <begin position="23"/>
        <end position="242"/>
    </location>
</feature>
<sequence>MIKLLTSLLITLVSQVAYSQTFHALIVADTQAADVGPGCQKDVAAMTTTFKAIASGIGYPLNLVVLSDSGFRRPSIEQRLHNLHIGPKDVAFLYYTGHGHNLAGRTDPFPLLSVEPGNDPSLRSLHDSLRAKLARLTITMADACNIVLPAGTRGLMINPMLKGGTVEDDINRVLANLFLDQTGDVLIAACQPHQSACMLSDQGSHYTRSWEQALSVLTTTRSRLSWIDLLLDAQARVDRLARPDSSHQTSIYEINLKPVKQQLPPDAHFTAISQYLNTLTDERLTYAERALQRQKATQYFNADARVTIYQNDTSVGEYALNDMLKRLTLNAVKIGQVNFIEKRSKRTPNGKLYQTIAIQEVWSN</sequence>
<dbReference type="Gene3D" id="3.40.50.1460">
    <property type="match status" value="1"/>
</dbReference>
<dbReference type="InterPro" id="IPR011600">
    <property type="entry name" value="Pept_C14_caspase"/>
</dbReference>
<dbReference type="RefSeq" id="WP_162385320.1">
    <property type="nucleotide sequence ID" value="NZ_CP045997.1"/>
</dbReference>
<dbReference type="GO" id="GO:0004197">
    <property type="term" value="F:cysteine-type endopeptidase activity"/>
    <property type="evidence" value="ECO:0007669"/>
    <property type="project" value="InterPro"/>
</dbReference>
<name>A0A6P1VQL7_9BACT</name>
<protein>
    <recommendedName>
        <fullName evidence="2">Peptidase C14 caspase domain-containing protein</fullName>
    </recommendedName>
</protein>
<organism evidence="3 4">
    <name type="scientific">Spirosoma endbachense</name>
    <dbReference type="NCBI Taxonomy" id="2666025"/>
    <lineage>
        <taxon>Bacteria</taxon>
        <taxon>Pseudomonadati</taxon>
        <taxon>Bacteroidota</taxon>
        <taxon>Cytophagia</taxon>
        <taxon>Cytophagales</taxon>
        <taxon>Cytophagaceae</taxon>
        <taxon>Spirosoma</taxon>
    </lineage>
</organism>
<evidence type="ECO:0000256" key="1">
    <source>
        <dbReference type="SAM" id="SignalP"/>
    </source>
</evidence>
<keyword evidence="1" id="KW-0732">Signal</keyword>
<dbReference type="Proteomes" id="UP000464577">
    <property type="component" value="Chromosome"/>
</dbReference>
<proteinExistence type="predicted"/>
<feature type="chain" id="PRO_5026850378" description="Peptidase C14 caspase domain-containing protein" evidence="1">
    <location>
        <begin position="20"/>
        <end position="364"/>
    </location>
</feature>
<evidence type="ECO:0000313" key="4">
    <source>
        <dbReference type="Proteomes" id="UP000464577"/>
    </source>
</evidence>
<keyword evidence="4" id="KW-1185">Reference proteome</keyword>
<evidence type="ECO:0000313" key="3">
    <source>
        <dbReference type="EMBL" id="QHV94904.1"/>
    </source>
</evidence>
<dbReference type="GO" id="GO:0006508">
    <property type="term" value="P:proteolysis"/>
    <property type="evidence" value="ECO:0007669"/>
    <property type="project" value="InterPro"/>
</dbReference>